<evidence type="ECO:0000256" key="2">
    <source>
        <dbReference type="ARBA" id="ARBA00023239"/>
    </source>
</evidence>
<dbReference type="Proteomes" id="UP001324993">
    <property type="component" value="Chromosome"/>
</dbReference>
<proteinExistence type="predicted"/>
<dbReference type="Pfam" id="PF00596">
    <property type="entry name" value="Aldolase_II"/>
    <property type="match status" value="1"/>
</dbReference>
<keyword evidence="6" id="KW-1185">Reference proteome</keyword>
<dbReference type="PANTHER" id="PTHR22789">
    <property type="entry name" value="FUCULOSE PHOSPHATE ALDOLASE"/>
    <property type="match status" value="1"/>
</dbReference>
<keyword evidence="1" id="KW-0479">Metal-binding</keyword>
<dbReference type="EMBL" id="CP138858">
    <property type="protein sequence ID" value="WPJ95899.1"/>
    <property type="molecule type" value="Genomic_DNA"/>
</dbReference>
<protein>
    <submittedName>
        <fullName evidence="5">Class II aldolase/adducin family protein</fullName>
    </submittedName>
</protein>
<evidence type="ECO:0000313" key="6">
    <source>
        <dbReference type="Proteomes" id="UP001324993"/>
    </source>
</evidence>
<dbReference type="InterPro" id="IPR001303">
    <property type="entry name" value="Aldolase_II/adducin_N"/>
</dbReference>
<evidence type="ECO:0000256" key="3">
    <source>
        <dbReference type="SAM" id="MobiDB-lite"/>
    </source>
</evidence>
<dbReference type="InterPro" id="IPR036409">
    <property type="entry name" value="Aldolase_II/adducin_N_sf"/>
</dbReference>
<accession>A0ABZ0RSF7</accession>
<keyword evidence="2" id="KW-0456">Lyase</keyword>
<sequence length="366" mass="39340">MSKLYTAKDLEKMIKQGQCLSTVPENAKLTPMARDILRKNKVKPGATAAAPAAAPAASASGAPRIHNPELPDAEDNWKPGGDPKTAAELEKFFYSPEIQAIKERMCGIGKRIWSKGYVDGNGGNITVRVGDNMVLCTPTLISKGFMTADDICMVDLDGNQIAGTRPRTSEVNTHLAIMKAEPKAKSCVHAHPVYGTAFAVAGVVPPACLIPEPEVFLGVIGLASYQTPGSPENAREVGALAKKHQSILMQNHGVICWGKDVEDAYWKMENTDAFCQTVAVTMQIGGPKQYGPDKLKELIEIRKKLGMPDSRLEELKECELCDAGEITVHTQPQPSACACNLGSAPTANADEALVQKITDMIMQKLS</sequence>
<evidence type="ECO:0000259" key="4">
    <source>
        <dbReference type="SMART" id="SM01007"/>
    </source>
</evidence>
<dbReference type="PANTHER" id="PTHR22789:SF0">
    <property type="entry name" value="3-OXO-TETRONATE 4-PHOSPHATE DECARBOXYLASE-RELATED"/>
    <property type="match status" value="1"/>
</dbReference>
<dbReference type="InterPro" id="IPR050197">
    <property type="entry name" value="Aldolase_class_II_sugar_metab"/>
</dbReference>
<evidence type="ECO:0000256" key="1">
    <source>
        <dbReference type="ARBA" id="ARBA00022723"/>
    </source>
</evidence>
<evidence type="ECO:0000313" key="5">
    <source>
        <dbReference type="EMBL" id="WPJ95899.1"/>
    </source>
</evidence>
<gene>
    <name evidence="5" type="ORF">SH580_21015</name>
</gene>
<dbReference type="SUPFAM" id="SSF53639">
    <property type="entry name" value="AraD/HMP-PK domain-like"/>
    <property type="match status" value="1"/>
</dbReference>
<dbReference type="RefSeq" id="WP_319832768.1">
    <property type="nucleotide sequence ID" value="NZ_CP138858.1"/>
</dbReference>
<feature type="domain" description="Class II aldolase/adducin N-terminal" evidence="4">
    <location>
        <begin position="103"/>
        <end position="279"/>
    </location>
</feature>
<feature type="compositionally biased region" description="Low complexity" evidence="3">
    <location>
        <begin position="47"/>
        <end position="63"/>
    </location>
</feature>
<dbReference type="SMART" id="SM01007">
    <property type="entry name" value="Aldolase_II"/>
    <property type="match status" value="1"/>
</dbReference>
<organism evidence="5 6">
    <name type="scientific">Coraliomargarita algicola</name>
    <dbReference type="NCBI Taxonomy" id="3092156"/>
    <lineage>
        <taxon>Bacteria</taxon>
        <taxon>Pseudomonadati</taxon>
        <taxon>Verrucomicrobiota</taxon>
        <taxon>Opitutia</taxon>
        <taxon>Puniceicoccales</taxon>
        <taxon>Coraliomargaritaceae</taxon>
        <taxon>Coraliomargarita</taxon>
    </lineage>
</organism>
<feature type="region of interest" description="Disordered" evidence="3">
    <location>
        <begin position="47"/>
        <end position="82"/>
    </location>
</feature>
<dbReference type="Gene3D" id="3.40.225.10">
    <property type="entry name" value="Class II aldolase/adducin N-terminal domain"/>
    <property type="match status" value="1"/>
</dbReference>
<name>A0ABZ0RSF7_9BACT</name>
<reference evidence="5 6" key="1">
    <citation type="submission" date="2023-11" db="EMBL/GenBank/DDBJ databases">
        <title>Coraliomargarita sp. nov., isolated from marine algae.</title>
        <authorList>
            <person name="Lee J.K."/>
            <person name="Baek J.H."/>
            <person name="Kim J.M."/>
            <person name="Choi D.G."/>
            <person name="Jeon C.O."/>
        </authorList>
    </citation>
    <scope>NUCLEOTIDE SEQUENCE [LARGE SCALE GENOMIC DNA]</scope>
    <source>
        <strain evidence="5 6">J2-16</strain>
    </source>
</reference>